<keyword evidence="15" id="KW-0460">Magnesium</keyword>
<dbReference type="GO" id="GO:0005524">
    <property type="term" value="F:ATP binding"/>
    <property type="evidence" value="ECO:0007669"/>
    <property type="project" value="UniProtKB-UniRule"/>
</dbReference>
<dbReference type="FunFam" id="2.60.40.10:FF:000425">
    <property type="entry name" value="Myosin light chain kinase"/>
    <property type="match status" value="1"/>
</dbReference>
<dbReference type="PROSITE" id="PS50835">
    <property type="entry name" value="IG_LIKE"/>
    <property type="match status" value="5"/>
</dbReference>
<dbReference type="FunFam" id="3.30.200.20:FF:000249">
    <property type="entry name" value="twitchin isoform X2"/>
    <property type="match status" value="1"/>
</dbReference>
<dbReference type="InterPro" id="IPR008271">
    <property type="entry name" value="Ser/Thr_kinase_AS"/>
</dbReference>
<feature type="compositionally biased region" description="Basic and acidic residues" evidence="22">
    <location>
        <begin position="2063"/>
        <end position="2074"/>
    </location>
</feature>
<dbReference type="FunFam" id="2.60.40.10:FF:000127">
    <property type="entry name" value="titin isoform X1"/>
    <property type="match status" value="4"/>
</dbReference>
<dbReference type="Pfam" id="PF00041">
    <property type="entry name" value="fn3"/>
    <property type="match status" value="10"/>
</dbReference>
<feature type="domain" description="Fibronectin type-III" evidence="25">
    <location>
        <begin position="4"/>
        <end position="98"/>
    </location>
</feature>
<feature type="domain" description="Fibronectin type-III" evidence="25">
    <location>
        <begin position="298"/>
        <end position="393"/>
    </location>
</feature>
<sequence length="2108" mass="234526">TPEAPRDLVISKYDRFSVTLSWKEPHDDGGNPIKGYIIEKKEKGKEWTKASTFPVPEMTYCVTTLKEGSEYEFRVMAVNDGGPGKPSKATPKHIVRDPVFPAGAPNTPNVDKITKNSVALSWTKPANDGGSKLTGYVIEKKKKGEDWIECASVPANQLAATVPNLKEGDEYQFRVRADNAAGSGEPSKPTSAVTVRDQPEKPRFDVTGVKDINVKAGQEFTVKVPYTGTPKPTAKWTLDGNDVSDAPRVTVTLTDTHAILYCAKAKRDDAGKYQLTLNNSEGAESINVNVNVLDKPAPPQGPLEASEIDGESLTLTWKPPKDDGGEKIGNYIVEKRKAGTNRWQKVSSFLSKPTCQVRNLEPGTKYEFRVAAENPQGVSEYLETDTPVLAKYAFDAPEAPSAPGCTGTTEDSITLTWNPPKKDGGSPITSYVLEKKEKGDQKWTKANLTEILDTEFTVKGLQEGKEYEFRVAAVNNAGIGDFSEGSGNIKAQPPPSAPRINRDLMPSAKDIKAKVGEEFKIVIPYSGNPIPTVSWTHGGLPVQENSRIKFEIKPDSITLKCKSAELKDAGKYSLILTNEKGSDSIAMNVIVVDAPGQPEGPLEVSDVTPESMTLSWNPPKEDGGSSVSNYIVEKQDKATGRWEPVSKFVRGTKYEVLGLTPGHAYNFRVSAENEHGVGEPLETVFSTVAQHQFTTPESPVQVAVDDVDEASVTLKWSKPKSDGGKKLDGYVIEYKEPSSNRWKTYNEVPLKETMATVKGLENDTEYEFRVRAKNAAGLGIPSDSTGPVHVKPKYSKPSVPGVPEAAKVGKTFVELKWDKPRNDGGSKITGYVIEKREKGMSLWTKANEYPVTDNNFTVSGLPENSEYEFRIAAINAAGTGEASLPCAPIKIKEKIAGHAPYFVKKLHNVKAALGGEAVLSVEVTGSPTPEVLWFKNGTEVGSAGRNRIKVDGDIHTLIISEIYDKDAGDIVCEVKNPLGRETCTAHLSVLAPPKLEKELKDQKITAGDQFKVKLPFSGTGPFELKVKKDGKEVQESDNIKISLFDDFATFVIKESERGDSGKYTIEISNDSGTALAPFQLKVTSPPGAPTGPLAVSDITKHSCRLAWKPPQDDGGSKITSYLIERQEIGKPYWVTVSSHCKDTNIDVQGLYENSQYLFRVAAVTENGPGEFLQAESPIIAKMPFDAPDSPGVPEATEIGGDFVSLTWSKPKSDGGGRITGYWVEKREHGTDKWSRVNTNPCITTMINIPNLLEDRHYEFRVFAENEAGLSKPSFVCNPIKIKDPHAAKIPEFTSGLRKVQAVEGGSAWFECTVSGNPKPDVQWYKGVREIFDSNKFEIRVDGDTHVLIVKDVYGEDADEYSIRATNKGGSRISRAELEIKSPPKINVPPRFRDLCTFEKGENIVLKIPFTGNPKPTVKWVRDKEDIKGARFHTEVTDRHAILTIKDTSKMDDGPYRLILENDLGSDSAIFKVQVNDRPDPPRFPVVENIRDDSVVLSWKPPLNDGGSFITEYTIEKQEPPSDKWVRVASTRFTFHNVSGLSPNKEYSFRVFADNFYGRSDPCQPTAPIKTEEPESVRKKRQLEDEHGRRIRGKYDGPKILDYDKFYEDIWKKYVPQPVEVKQGSVYDYYDILEELGSGAFGVVHRCIEKATGRVFVAKFINTPYPLDKHTVKNEISIMNQLHHPKLINLHNAFEDKYEMVLILEFLSGGELFDRIAAEDYKMSEAEVINYMRQVCEGLKHMHEHSIVHLDIKPENIICETKKASSVKLIDFGLATKLNPDEIVKVTTATAEFAAPEIVDRDPVGFYTDMWAVGVLAYVLLSGLSPFAGEDDLETLQNVRRCDWEFDNDAFSSVSPEAKDFIKSLLLKDPKKRMTVHDSLEHAWLKGDHSNLNSRIPSSRYDKIRQKIKDKYADWPAPQPAIGRIANFSSLRKHRPQEYQIYDSYFDRKEAVPRFVRKPRSQIATEGEVAKFDCKIIAASAPIVTWYKSDSLLGQSYKHMQKYSGSEYELRVSRVKLDDQGEYVVRAENSFGRKDERAKLTVQPGLDRRVTPSRETTSMRKKRVFEEKEFEKPKQEQSPAFSFDLRPRTIQASSEFKLICCVQAHPPPK</sequence>
<dbReference type="InterPro" id="IPR003598">
    <property type="entry name" value="Ig_sub2"/>
</dbReference>
<dbReference type="FunFam" id="2.60.40.10:FF:000107">
    <property type="entry name" value="Myosin, light chain kinase a"/>
    <property type="match status" value="1"/>
</dbReference>
<feature type="region of interest" description="Disordered" evidence="22">
    <location>
        <begin position="781"/>
        <end position="800"/>
    </location>
</feature>
<feature type="domain" description="Ig-like" evidence="24">
    <location>
        <begin position="1290"/>
        <end position="1378"/>
    </location>
</feature>
<feature type="region of interest" description="Disordered" evidence="22">
    <location>
        <begin position="177"/>
        <end position="197"/>
    </location>
</feature>
<organism evidence="26 27">
    <name type="scientific">Candidula unifasciata</name>
    <dbReference type="NCBI Taxonomy" id="100452"/>
    <lineage>
        <taxon>Eukaryota</taxon>
        <taxon>Metazoa</taxon>
        <taxon>Spiralia</taxon>
        <taxon>Lophotrochozoa</taxon>
        <taxon>Mollusca</taxon>
        <taxon>Gastropoda</taxon>
        <taxon>Heterobranchia</taxon>
        <taxon>Euthyneura</taxon>
        <taxon>Panpulmonata</taxon>
        <taxon>Eupulmonata</taxon>
        <taxon>Stylommatophora</taxon>
        <taxon>Helicina</taxon>
        <taxon>Helicoidea</taxon>
        <taxon>Geomitridae</taxon>
        <taxon>Candidula</taxon>
    </lineage>
</organism>
<feature type="domain" description="Protein kinase" evidence="23">
    <location>
        <begin position="1629"/>
        <end position="1884"/>
    </location>
</feature>
<dbReference type="InterPro" id="IPR013098">
    <property type="entry name" value="Ig_I-set"/>
</dbReference>
<dbReference type="OrthoDB" id="504170at2759"/>
<dbReference type="GO" id="GO:0045989">
    <property type="term" value="P:positive regulation of striated muscle contraction"/>
    <property type="evidence" value="ECO:0007669"/>
    <property type="project" value="UniProtKB-ARBA"/>
</dbReference>
<evidence type="ECO:0000256" key="3">
    <source>
        <dbReference type="ARBA" id="ARBA00006692"/>
    </source>
</evidence>
<evidence type="ECO:0000256" key="8">
    <source>
        <dbReference type="ARBA" id="ARBA00022679"/>
    </source>
</evidence>
<dbReference type="Proteomes" id="UP000678393">
    <property type="component" value="Unassembled WGS sequence"/>
</dbReference>
<keyword evidence="5" id="KW-0963">Cytoplasm</keyword>
<reference evidence="26" key="1">
    <citation type="submission" date="2021-04" db="EMBL/GenBank/DDBJ databases">
        <authorList>
            <consortium name="Molecular Ecology Group"/>
        </authorList>
    </citation>
    <scope>NUCLEOTIDE SEQUENCE</scope>
</reference>
<evidence type="ECO:0000259" key="24">
    <source>
        <dbReference type="PROSITE" id="PS50835"/>
    </source>
</evidence>
<dbReference type="PANTHER" id="PTHR14340">
    <property type="entry name" value="MICROFIBRIL-ASSOCIATED GLYCOPROTEIN 3"/>
    <property type="match status" value="1"/>
</dbReference>
<dbReference type="GO" id="GO:0004674">
    <property type="term" value="F:protein serine/threonine kinase activity"/>
    <property type="evidence" value="ECO:0007669"/>
    <property type="project" value="UniProtKB-KW"/>
</dbReference>
<dbReference type="PRINTS" id="PR00014">
    <property type="entry name" value="FNTYPEIII"/>
</dbReference>
<keyword evidence="11 21" id="KW-0547">Nucleotide-binding</keyword>
<keyword evidence="9" id="KW-0479">Metal-binding</keyword>
<evidence type="ECO:0000256" key="22">
    <source>
        <dbReference type="SAM" id="MobiDB-lite"/>
    </source>
</evidence>
<dbReference type="Gene3D" id="2.60.40.10">
    <property type="entry name" value="Immunoglobulins"/>
    <property type="match status" value="17"/>
</dbReference>
<feature type="domain" description="Fibronectin type-III" evidence="25">
    <location>
        <begin position="696"/>
        <end position="793"/>
    </location>
</feature>
<evidence type="ECO:0000259" key="25">
    <source>
        <dbReference type="PROSITE" id="PS50853"/>
    </source>
</evidence>
<evidence type="ECO:0000256" key="13">
    <source>
        <dbReference type="ARBA" id="ARBA00022837"/>
    </source>
</evidence>
<dbReference type="FunFam" id="2.60.40.10:FF:000003">
    <property type="entry name" value="Titin isoform E"/>
    <property type="match status" value="3"/>
</dbReference>
<dbReference type="SMART" id="SM00220">
    <property type="entry name" value="S_TKc"/>
    <property type="match status" value="1"/>
</dbReference>
<dbReference type="InterPro" id="IPR017441">
    <property type="entry name" value="Protein_kinase_ATP_BS"/>
</dbReference>
<evidence type="ECO:0000256" key="2">
    <source>
        <dbReference type="ARBA" id="ARBA00004496"/>
    </source>
</evidence>
<dbReference type="Pfam" id="PF00069">
    <property type="entry name" value="Pkinase"/>
    <property type="match status" value="1"/>
</dbReference>
<dbReference type="FunFam" id="2.60.40.10:FF:000051">
    <property type="entry name" value="Uncharacterized protein, isoform J"/>
    <property type="match status" value="1"/>
</dbReference>
<dbReference type="PROSITE" id="PS50011">
    <property type="entry name" value="PROTEIN_KINASE_DOM"/>
    <property type="match status" value="1"/>
</dbReference>
<comment type="cofactor">
    <cofactor evidence="1">
        <name>Mg(2+)</name>
        <dbReference type="ChEBI" id="CHEBI:18420"/>
    </cofactor>
</comment>
<feature type="domain" description="Fibronectin type-III" evidence="25">
    <location>
        <begin position="1189"/>
        <end position="1284"/>
    </location>
</feature>
<evidence type="ECO:0000259" key="23">
    <source>
        <dbReference type="PROSITE" id="PS50011"/>
    </source>
</evidence>
<feature type="domain" description="Ig-like" evidence="24">
    <location>
        <begin position="1383"/>
        <end position="1475"/>
    </location>
</feature>
<keyword evidence="27" id="KW-1185">Reference proteome</keyword>
<dbReference type="Gene3D" id="3.30.200.20">
    <property type="entry name" value="Phosphorylase Kinase, domain 1"/>
    <property type="match status" value="1"/>
</dbReference>
<comment type="catalytic activity">
    <reaction evidence="19">
        <text>L-threonyl-[protein] + ATP = O-phospho-L-threonyl-[protein] + ADP + H(+)</text>
        <dbReference type="Rhea" id="RHEA:46608"/>
        <dbReference type="Rhea" id="RHEA-COMP:11060"/>
        <dbReference type="Rhea" id="RHEA-COMP:11605"/>
        <dbReference type="ChEBI" id="CHEBI:15378"/>
        <dbReference type="ChEBI" id="CHEBI:30013"/>
        <dbReference type="ChEBI" id="CHEBI:30616"/>
        <dbReference type="ChEBI" id="CHEBI:61977"/>
        <dbReference type="ChEBI" id="CHEBI:456216"/>
        <dbReference type="EC" id="2.7.11.1"/>
    </reaction>
</comment>
<evidence type="ECO:0000256" key="18">
    <source>
        <dbReference type="ARBA" id="ARBA00023319"/>
    </source>
</evidence>
<feature type="domain" description="Ig-like" evidence="24">
    <location>
        <begin position="202"/>
        <end position="291"/>
    </location>
</feature>
<dbReference type="PROSITE" id="PS00108">
    <property type="entry name" value="PROTEIN_KINASE_ST"/>
    <property type="match status" value="1"/>
</dbReference>
<dbReference type="SUPFAM" id="SSF49265">
    <property type="entry name" value="Fibronectin type III"/>
    <property type="match status" value="6"/>
</dbReference>
<dbReference type="GO" id="GO:0046872">
    <property type="term" value="F:metal ion binding"/>
    <property type="evidence" value="ECO:0007669"/>
    <property type="project" value="UniProtKB-KW"/>
</dbReference>
<feature type="region of interest" description="Disordered" evidence="22">
    <location>
        <begin position="1562"/>
        <end position="1584"/>
    </location>
</feature>
<dbReference type="FunFam" id="2.60.40.10:FF:000034">
    <property type="entry name" value="Titin isoform A"/>
    <property type="match status" value="2"/>
</dbReference>
<keyword evidence="7" id="KW-0597">Phosphoprotein</keyword>
<keyword evidence="16" id="KW-0112">Calmodulin-binding</keyword>
<dbReference type="InterPro" id="IPR036179">
    <property type="entry name" value="Ig-like_dom_sf"/>
</dbReference>
<dbReference type="SUPFAM" id="SSF48726">
    <property type="entry name" value="Immunoglobulin"/>
    <property type="match status" value="7"/>
</dbReference>
<keyword evidence="6" id="KW-0723">Serine/threonine-protein kinase</keyword>
<dbReference type="InterPro" id="IPR013783">
    <property type="entry name" value="Ig-like_fold"/>
</dbReference>
<dbReference type="EMBL" id="CAJHNH020006512">
    <property type="protein sequence ID" value="CAG5133824.1"/>
    <property type="molecule type" value="Genomic_DNA"/>
</dbReference>
<dbReference type="InterPro" id="IPR011009">
    <property type="entry name" value="Kinase-like_dom_sf"/>
</dbReference>
<feature type="compositionally biased region" description="Polar residues" evidence="22">
    <location>
        <begin position="406"/>
        <end position="417"/>
    </location>
</feature>
<feature type="domain" description="Fibronectin type-III" evidence="25">
    <location>
        <begin position="1480"/>
        <end position="1573"/>
    </location>
</feature>
<evidence type="ECO:0000256" key="9">
    <source>
        <dbReference type="ARBA" id="ARBA00022723"/>
    </source>
</evidence>
<dbReference type="InterPro" id="IPR003961">
    <property type="entry name" value="FN3_dom"/>
</dbReference>
<dbReference type="GO" id="GO:0060298">
    <property type="term" value="P:positive regulation of sarcomere organization"/>
    <property type="evidence" value="ECO:0007669"/>
    <property type="project" value="UniProtKB-ARBA"/>
</dbReference>
<feature type="domain" description="Fibronectin type-III" evidence="25">
    <location>
        <begin position="598"/>
        <end position="691"/>
    </location>
</feature>
<comment type="catalytic activity">
    <reaction evidence="20">
        <text>L-seryl-[protein] + ATP = O-phospho-L-seryl-[protein] + ADP + H(+)</text>
        <dbReference type="Rhea" id="RHEA:17989"/>
        <dbReference type="Rhea" id="RHEA-COMP:9863"/>
        <dbReference type="Rhea" id="RHEA-COMP:11604"/>
        <dbReference type="ChEBI" id="CHEBI:15378"/>
        <dbReference type="ChEBI" id="CHEBI:29999"/>
        <dbReference type="ChEBI" id="CHEBI:30616"/>
        <dbReference type="ChEBI" id="CHEBI:83421"/>
        <dbReference type="ChEBI" id="CHEBI:456216"/>
        <dbReference type="EC" id="2.7.11.1"/>
    </reaction>
</comment>
<evidence type="ECO:0000256" key="20">
    <source>
        <dbReference type="ARBA" id="ARBA00048679"/>
    </source>
</evidence>
<dbReference type="InterPro" id="IPR036116">
    <property type="entry name" value="FN3_sf"/>
</dbReference>
<dbReference type="CDD" id="cd00063">
    <property type="entry name" value="FN3"/>
    <property type="match status" value="10"/>
</dbReference>
<dbReference type="GO" id="GO:0005516">
    <property type="term" value="F:calmodulin binding"/>
    <property type="evidence" value="ECO:0007669"/>
    <property type="project" value="UniProtKB-KW"/>
</dbReference>
<gene>
    <name evidence="26" type="ORF">CUNI_LOCUS19382</name>
</gene>
<dbReference type="SMART" id="SM00409">
    <property type="entry name" value="IG"/>
    <property type="match status" value="7"/>
</dbReference>
<dbReference type="EC" id="2.7.11.1" evidence="4"/>
<evidence type="ECO:0000256" key="11">
    <source>
        <dbReference type="ARBA" id="ARBA00022741"/>
    </source>
</evidence>
<keyword evidence="12" id="KW-0418">Kinase</keyword>
<dbReference type="GO" id="GO:0031672">
    <property type="term" value="C:A band"/>
    <property type="evidence" value="ECO:0007669"/>
    <property type="project" value="UniProtKB-ARBA"/>
</dbReference>
<dbReference type="InterPro" id="IPR000719">
    <property type="entry name" value="Prot_kinase_dom"/>
</dbReference>
<dbReference type="SUPFAM" id="SSF56112">
    <property type="entry name" value="Protein kinase-like (PK-like)"/>
    <property type="match status" value="1"/>
</dbReference>
<evidence type="ECO:0000256" key="6">
    <source>
        <dbReference type="ARBA" id="ARBA00022527"/>
    </source>
</evidence>
<dbReference type="InterPro" id="IPR007110">
    <property type="entry name" value="Ig-like_dom"/>
</dbReference>
<evidence type="ECO:0000256" key="12">
    <source>
        <dbReference type="ARBA" id="ARBA00022777"/>
    </source>
</evidence>
<dbReference type="PROSITE" id="PS00107">
    <property type="entry name" value="PROTEIN_KINASE_ATP"/>
    <property type="match status" value="1"/>
</dbReference>
<keyword evidence="17" id="KW-1015">Disulfide bond</keyword>
<keyword evidence="14 21" id="KW-0067">ATP-binding</keyword>
<dbReference type="PANTHER" id="PTHR14340:SF9">
    <property type="entry name" value="FIBRONECTIN TYPE-III DOMAIN-CONTAINING PROTEIN"/>
    <property type="match status" value="1"/>
</dbReference>
<feature type="region of interest" description="Disordered" evidence="22">
    <location>
        <begin position="2049"/>
        <end position="2083"/>
    </location>
</feature>
<feature type="binding site" evidence="21">
    <location>
        <position position="1658"/>
    </location>
    <ligand>
        <name>ATP</name>
        <dbReference type="ChEBI" id="CHEBI:30616"/>
    </ligand>
</feature>
<feature type="domain" description="Fibronectin type-III" evidence="25">
    <location>
        <begin position="799"/>
        <end position="894"/>
    </location>
</feature>
<dbReference type="InterPro" id="IPR003599">
    <property type="entry name" value="Ig_sub"/>
</dbReference>
<feature type="domain" description="Fibronectin type-III" evidence="25">
    <location>
        <begin position="104"/>
        <end position="197"/>
    </location>
</feature>
<dbReference type="FunFam" id="2.60.40.10:FF:000031">
    <property type="entry name" value="Myosin-binding protein C, slow type"/>
    <property type="match status" value="3"/>
</dbReference>
<protein>
    <recommendedName>
        <fullName evidence="4">non-specific serine/threonine protein kinase</fullName>
        <ecNumber evidence="4">2.7.11.1</ecNumber>
    </recommendedName>
</protein>
<evidence type="ECO:0000256" key="4">
    <source>
        <dbReference type="ARBA" id="ARBA00012513"/>
    </source>
</evidence>
<keyword evidence="13" id="KW-0106">Calcium</keyword>
<dbReference type="FunFam" id="1.10.510.10:FF:000321">
    <property type="entry name" value="Bent, isoform C"/>
    <property type="match status" value="1"/>
</dbReference>
<evidence type="ECO:0000313" key="27">
    <source>
        <dbReference type="Proteomes" id="UP000678393"/>
    </source>
</evidence>
<feature type="compositionally biased region" description="Basic and acidic residues" evidence="22">
    <location>
        <begin position="1569"/>
        <end position="1584"/>
    </location>
</feature>
<comment type="similarity">
    <text evidence="3">Belongs to the protein kinase superfamily. CAMK Ser/Thr protein kinase family.</text>
</comment>
<evidence type="ECO:0000313" key="26">
    <source>
        <dbReference type="EMBL" id="CAG5133824.1"/>
    </source>
</evidence>
<accession>A0A8S3ZY86</accession>
<feature type="non-terminal residue" evidence="26">
    <location>
        <position position="1"/>
    </location>
</feature>
<feature type="domain" description="Ig-like" evidence="24">
    <location>
        <begin position="900"/>
        <end position="988"/>
    </location>
</feature>
<evidence type="ECO:0000256" key="17">
    <source>
        <dbReference type="ARBA" id="ARBA00023157"/>
    </source>
</evidence>
<feature type="domain" description="Fibronectin type-III" evidence="25">
    <location>
        <begin position="399"/>
        <end position="494"/>
    </location>
</feature>
<evidence type="ECO:0000256" key="15">
    <source>
        <dbReference type="ARBA" id="ARBA00022842"/>
    </source>
</evidence>
<feature type="domain" description="Ig-like" evidence="24">
    <location>
        <begin position="1952"/>
        <end position="2040"/>
    </location>
</feature>
<comment type="subcellular location">
    <subcellularLocation>
        <location evidence="2">Cytoplasm</location>
    </subcellularLocation>
</comment>
<dbReference type="Gene3D" id="1.10.510.10">
    <property type="entry name" value="Transferase(Phosphotransferase) domain 1"/>
    <property type="match status" value="1"/>
</dbReference>
<dbReference type="FunFam" id="2.60.40.10:FF:000160">
    <property type="entry name" value="Titin a"/>
    <property type="match status" value="1"/>
</dbReference>
<dbReference type="PROSITE" id="PS50853">
    <property type="entry name" value="FN3"/>
    <property type="match status" value="10"/>
</dbReference>
<evidence type="ECO:0000256" key="1">
    <source>
        <dbReference type="ARBA" id="ARBA00001946"/>
    </source>
</evidence>
<dbReference type="SMART" id="SM00408">
    <property type="entry name" value="IGc2"/>
    <property type="match status" value="5"/>
</dbReference>
<dbReference type="Pfam" id="PF07679">
    <property type="entry name" value="I-set"/>
    <property type="match status" value="7"/>
</dbReference>
<evidence type="ECO:0000256" key="10">
    <source>
        <dbReference type="ARBA" id="ARBA00022737"/>
    </source>
</evidence>
<feature type="non-terminal residue" evidence="26">
    <location>
        <position position="2108"/>
    </location>
</feature>
<evidence type="ECO:0000256" key="16">
    <source>
        <dbReference type="ARBA" id="ARBA00022860"/>
    </source>
</evidence>
<dbReference type="SMART" id="SM00060">
    <property type="entry name" value="FN3"/>
    <property type="match status" value="10"/>
</dbReference>
<evidence type="ECO:0000256" key="19">
    <source>
        <dbReference type="ARBA" id="ARBA00047899"/>
    </source>
</evidence>
<evidence type="ECO:0000256" key="7">
    <source>
        <dbReference type="ARBA" id="ARBA00022553"/>
    </source>
</evidence>
<feature type="region of interest" description="Disordered" evidence="22">
    <location>
        <begin position="400"/>
        <end position="421"/>
    </location>
</feature>
<keyword evidence="8" id="KW-0808">Transferase</keyword>
<comment type="caution">
    <text evidence="26">The sequence shown here is derived from an EMBL/GenBank/DDBJ whole genome shotgun (WGS) entry which is preliminary data.</text>
</comment>
<evidence type="ECO:0000256" key="14">
    <source>
        <dbReference type="ARBA" id="ARBA00022840"/>
    </source>
</evidence>
<keyword evidence="10" id="KW-0677">Repeat</keyword>
<evidence type="ECO:0000256" key="21">
    <source>
        <dbReference type="PROSITE-ProRule" id="PRU10141"/>
    </source>
</evidence>
<feature type="domain" description="Fibronectin type-III" evidence="25">
    <location>
        <begin position="1085"/>
        <end position="1183"/>
    </location>
</feature>
<evidence type="ECO:0000256" key="5">
    <source>
        <dbReference type="ARBA" id="ARBA00022490"/>
    </source>
</evidence>
<proteinExistence type="inferred from homology"/>
<name>A0A8S3ZY86_9EUPU</name>
<keyword evidence="18" id="KW-0393">Immunoglobulin domain</keyword>
<dbReference type="FunFam" id="2.60.40.10:FF:000147">
    <property type="entry name" value="Myosin light chain kinase"/>
    <property type="match status" value="1"/>
</dbReference>